<evidence type="ECO:0000256" key="2">
    <source>
        <dbReference type="SAM" id="Phobius"/>
    </source>
</evidence>
<dbReference type="AlphaFoldDB" id="A0A8W8JFS5"/>
<dbReference type="GO" id="GO:0006869">
    <property type="term" value="P:lipid transport"/>
    <property type="evidence" value="ECO:0007669"/>
    <property type="project" value="InterPro"/>
</dbReference>
<accession>A0A8W8JFS5</accession>
<keyword evidence="2" id="KW-0812">Transmembrane</keyword>
<dbReference type="EnsemblMetazoa" id="G18802.1">
    <property type="protein sequence ID" value="G18802.1:cds"/>
    <property type="gene ID" value="G18802"/>
</dbReference>
<dbReference type="GO" id="GO:0005576">
    <property type="term" value="C:extracellular region"/>
    <property type="evidence" value="ECO:0007669"/>
    <property type="project" value="InterPro"/>
</dbReference>
<protein>
    <recommendedName>
        <fullName evidence="5">Apolipoprotein L3</fullName>
    </recommendedName>
</protein>
<dbReference type="Pfam" id="PF05461">
    <property type="entry name" value="ApoL"/>
    <property type="match status" value="1"/>
</dbReference>
<name>A0A8W8JFS5_MAGGI</name>
<evidence type="ECO:0008006" key="5">
    <source>
        <dbReference type="Google" id="ProtNLM"/>
    </source>
</evidence>
<comment type="similarity">
    <text evidence="1">Belongs to the apolipoprotein L family.</text>
</comment>
<evidence type="ECO:0000313" key="4">
    <source>
        <dbReference type="Proteomes" id="UP000005408"/>
    </source>
</evidence>
<feature type="transmembrane region" description="Helical" evidence="2">
    <location>
        <begin position="921"/>
        <end position="948"/>
    </location>
</feature>
<proteinExistence type="inferred from homology"/>
<evidence type="ECO:0000313" key="3">
    <source>
        <dbReference type="EnsemblMetazoa" id="G18802.1:cds"/>
    </source>
</evidence>
<organism evidence="3 4">
    <name type="scientific">Magallana gigas</name>
    <name type="common">Pacific oyster</name>
    <name type="synonym">Crassostrea gigas</name>
    <dbReference type="NCBI Taxonomy" id="29159"/>
    <lineage>
        <taxon>Eukaryota</taxon>
        <taxon>Metazoa</taxon>
        <taxon>Spiralia</taxon>
        <taxon>Lophotrochozoa</taxon>
        <taxon>Mollusca</taxon>
        <taxon>Bivalvia</taxon>
        <taxon>Autobranchia</taxon>
        <taxon>Pteriomorphia</taxon>
        <taxon>Ostreida</taxon>
        <taxon>Ostreoidea</taxon>
        <taxon>Ostreidae</taxon>
        <taxon>Magallana</taxon>
    </lineage>
</organism>
<dbReference type="PANTHER" id="PTHR14096">
    <property type="entry name" value="APOLIPOPROTEIN L"/>
    <property type="match status" value="1"/>
</dbReference>
<keyword evidence="2" id="KW-1133">Transmembrane helix</keyword>
<dbReference type="GO" id="GO:0016020">
    <property type="term" value="C:membrane"/>
    <property type="evidence" value="ECO:0007669"/>
    <property type="project" value="TreeGrafter"/>
</dbReference>
<dbReference type="InterPro" id="IPR008405">
    <property type="entry name" value="ApoL"/>
</dbReference>
<feature type="transmembrane region" description="Helical" evidence="2">
    <location>
        <begin position="893"/>
        <end position="915"/>
    </location>
</feature>
<dbReference type="GO" id="GO:0008289">
    <property type="term" value="F:lipid binding"/>
    <property type="evidence" value="ECO:0007669"/>
    <property type="project" value="InterPro"/>
</dbReference>
<dbReference type="GO" id="GO:0042157">
    <property type="term" value="P:lipoprotein metabolic process"/>
    <property type="evidence" value="ECO:0007669"/>
    <property type="project" value="InterPro"/>
</dbReference>
<sequence>MNDKESILKDLRRRVSALQAYGGNNELYSIVVPLMQKDMTILKCREHISAYEEKHLFYFALFKPQIENPKESWIENAKRDIRSIRKNAVAPSLRECYAVSEVISRSVVLMYECEEEGFMGIEIEPVIREKDDANDPPLILFLRFDRENVHFIRCDENIDRYIDCGLKITNRKHSKCVDKRFRNNFETLTHFLLTKDKRFLSFSTSSYSDVSSVEITNMYDLFAQIIYGTPKQEKDVKEFLKAHVETEDFIQVYMQLVNVEENISENIQKNEKNAETLGKQLSKDAFRKQLTDWKSAKTVHLFALASIFNAAIYVVSPRDVSGREESNLYLPICGSYLYTFESPLVFKSSKESPSFKINLKEECLCRQKTPEIIGQFPIANNTIDLDRIRSLELMPCCPPSSRHGLHQHYKHILEKNKLIYQRDDTPWPGGLSDDYKHINDILAEEGRQLELLLGGKGTLAKCISKDVFGNEDVELPMSFPENNFERSLQIAADWTGFPIYIFQNSKENFSWEIKTPTTYVKAKNCRYFITLFVQKKNGREYVDRIISKTGCNCMLAPPYVAKKVDVSENQEIGKNKRHRPLITFFPVNPPENWFCDDIRREMNIIPIYSELRLVMERTDMEDRMIDTISDYTHSLYRCMSKDIFGSEEQYQTIMQEVTAEIKENPNIYGPLLIAEKESADRESLKNFKYRDHKVLDAFRFRDTILKESATFFTERIEDGMTLQDLELIAAATCFQVPIYVLSASIHEDRIETEWKLYSQIRRRKQPKDFLRRRQYLAHIDAVYKCLFDAENVSKFHITLFRTFSGQFHRIAARYRVCNCLMDPPVAFVPQKHKHDNQSDFRIFYDTNLAKSTLTTAKLALDMWMRCNMALEILCSEIIDELEGRRRNVNISTIVGSSVGIAGSALAIAGVIVAPFTAGVSLGLTVGGAVIGSVSGVTVVGSTVTEVVLNRDANAKFQRYYMNFRERSRVLEDSLKKLQKLIQVIQERTMHTDDANGVDATALQVAAGTLSMISGIPIAVARVVLSAASFADIVLPPLTAVLDVGFLVYSVYNLVKGSKTNVTEKLRSFRSVLRASRTQLRIMAYGNKIKYLQNPSNKK</sequence>
<keyword evidence="2" id="KW-0472">Membrane</keyword>
<keyword evidence="4" id="KW-1185">Reference proteome</keyword>
<evidence type="ECO:0000256" key="1">
    <source>
        <dbReference type="ARBA" id="ARBA00010090"/>
    </source>
</evidence>
<dbReference type="PANTHER" id="PTHR14096:SF28">
    <property type="entry name" value="APOLIPOPROTEIN L, 1-RELATED"/>
    <property type="match status" value="1"/>
</dbReference>
<reference evidence="3" key="1">
    <citation type="submission" date="2022-08" db="UniProtKB">
        <authorList>
            <consortium name="EnsemblMetazoa"/>
        </authorList>
    </citation>
    <scope>IDENTIFICATION</scope>
    <source>
        <strain evidence="3">05x7-T-G4-1.051#20</strain>
    </source>
</reference>
<dbReference type="Proteomes" id="UP000005408">
    <property type="component" value="Unassembled WGS sequence"/>
</dbReference>